<feature type="active site" evidence="3">
    <location>
        <position position="139"/>
    </location>
</feature>
<dbReference type="InterPro" id="IPR035909">
    <property type="entry name" value="CheB_C"/>
</dbReference>
<dbReference type="InterPro" id="IPR050903">
    <property type="entry name" value="Bact_Chemotaxis_MeTrfase"/>
</dbReference>
<feature type="coiled-coil region" evidence="5">
    <location>
        <begin position="654"/>
        <end position="730"/>
    </location>
</feature>
<dbReference type="Gene3D" id="1.10.287.130">
    <property type="match status" value="1"/>
</dbReference>
<dbReference type="EC" id="2.7.13.3" evidence="2"/>
<dbReference type="InterPro" id="IPR001789">
    <property type="entry name" value="Sig_transdc_resp-reg_receiver"/>
</dbReference>
<keyword evidence="11" id="KW-1185">Reference proteome</keyword>
<dbReference type="SUPFAM" id="SSF47757">
    <property type="entry name" value="Chemotaxis receptor methyltransferase CheR, N-terminal domain"/>
    <property type="match status" value="1"/>
</dbReference>
<sequence>MPDQPTSPAESFPVVGVGASAGGLEAFTRFLRYLPAQPGLAIFLVQHLDPSRESLLTGILSRETTLSVREATNGMSVAVDCVYVIPPDTRMGVEGAVIRLHPRGDRSSPHQPIDFLFRSLAAAFGQRAVAVILSGGGTDGTLGLGDVREAGGVVFAQDPGSAGQAGMPTSATSAGVDAVLPPEEIARALIRLVEEPDLYRRPVADALEPLPGDSLAPLFTLLRARTGIDFEPYKQNTIRRRVARRMALRAFATVGDLTEAVRDDPSELAALSRDLLIGVTRFFRDPDVFDRLQRTTLTHLLRDRPADGPVRVWVPGCSTGEEAYSLAIALIEALGDAADVPVKIMATDANDGALVRARAGIYPENIEADVSPERLRKFFRPVPGGYRVSPAVRDLCVFARHDLTADPPFARMDLISCRNVLIYFDATLQRRVVPQFHYALRPGGYLLLGPSEAIGPFADLFVPVGRDDRIYTRTLAPTRLPSGLATGMGTWSRPAGSPAVPLQEGGLADVQRETDRLLARYAPPAVLVDDNLNILQFRGNTDPYLHHPAGTAGLDLLRMVREGLLPDLRSGVAQARAEAAGVRRTGVRVGEGDEARRVALQISPVSGGPGLQCFLVVFEDEEGRPPAPPPVVPTGDAELTERVVQLRRELNVSREHQQAVAEQYEVANEELKSANEEILASNEELQSTNEELQTTKEEMQSANEELETVNEELQHRNRELGRANDDLNSLLVGVNVPVVVVGRDLRIRRITVQAQAAFGLLAADVGRSLREVGFGIDVPDLIAAVGRAIDNLEATAFEARDRNGRWYAMRVRPYETGDNRIDGAVVTALDIDAARRAEAARRELEAQVHQVQKLESLGLMAAGIAHDLNNLLTPVLGYTQVMLAELPKDASLHPMLSEVAQSARLAADIVQQLHSYSGKTRREVRTANLSELVQGPKGLLERAAGRAELRFDLADAPLPVEVDAAQIAQVVLNLVTNAGEAVAAEGGIVTVRTDAIHAGRADLTSPYLEGTVLPEGRYAVLEVTDNGSGMGEDTLRQLFDPFYTTKFTGRGLGLAVVLGIVRGHDGTIRVRSEPDRGATFRILLPLSNRPIPEPVGPDTLLAPDGWKGSGTVLVVDDERPVRGLIQLVLKKAGFTVLEAGDGEEGLKMFRSKADSIRLVLADMTMPRMGGQKFVAALLEERPAVPILVMSGYSVEQAAGQFKSRLVSGFVQKPFAPEVLLGAIRSALAVRPAGS</sequence>
<dbReference type="PROSITE" id="PS50123">
    <property type="entry name" value="CHER"/>
    <property type="match status" value="1"/>
</dbReference>
<dbReference type="InterPro" id="IPR000780">
    <property type="entry name" value="CheR_MeTrfase"/>
</dbReference>
<dbReference type="Pfam" id="PF01739">
    <property type="entry name" value="CheR"/>
    <property type="match status" value="1"/>
</dbReference>
<dbReference type="InterPro" id="IPR035965">
    <property type="entry name" value="PAS-like_dom_sf"/>
</dbReference>
<dbReference type="Pfam" id="PF02518">
    <property type="entry name" value="HATPase_c"/>
    <property type="match status" value="1"/>
</dbReference>
<dbReference type="CDD" id="cd16434">
    <property type="entry name" value="CheB-CheR_fusion"/>
    <property type="match status" value="1"/>
</dbReference>
<dbReference type="InterPro" id="IPR003661">
    <property type="entry name" value="HisK_dim/P_dom"/>
</dbReference>
<dbReference type="PROSITE" id="PS50110">
    <property type="entry name" value="RESPONSE_REGULATORY"/>
    <property type="match status" value="1"/>
</dbReference>
<evidence type="ECO:0000256" key="2">
    <source>
        <dbReference type="ARBA" id="ARBA00012438"/>
    </source>
</evidence>
<dbReference type="InterPro" id="IPR029063">
    <property type="entry name" value="SAM-dependent_MTases_sf"/>
</dbReference>
<comment type="catalytic activity">
    <reaction evidence="1">
        <text>ATP + protein L-histidine = ADP + protein N-phospho-L-histidine.</text>
        <dbReference type="EC" id="2.7.13.3"/>
    </reaction>
</comment>
<comment type="caution">
    <text evidence="10">The sequence shown here is derived from an EMBL/GenBank/DDBJ whole genome shotgun (WGS) entry which is preliminary data.</text>
</comment>
<dbReference type="InterPro" id="IPR000673">
    <property type="entry name" value="Sig_transdc_resp-reg_Me-estase"/>
</dbReference>
<organism evidence="10 11">
    <name type="scientific">Gemmata palustris</name>
    <dbReference type="NCBI Taxonomy" id="2822762"/>
    <lineage>
        <taxon>Bacteria</taxon>
        <taxon>Pseudomonadati</taxon>
        <taxon>Planctomycetota</taxon>
        <taxon>Planctomycetia</taxon>
        <taxon>Gemmatales</taxon>
        <taxon>Gemmataceae</taxon>
        <taxon>Gemmata</taxon>
    </lineage>
</organism>
<dbReference type="SUPFAM" id="SSF47384">
    <property type="entry name" value="Homodimeric domain of signal transducing histidine kinase"/>
    <property type="match status" value="1"/>
</dbReference>
<evidence type="ECO:0000313" key="10">
    <source>
        <dbReference type="EMBL" id="MBP3959926.1"/>
    </source>
</evidence>
<dbReference type="Gene3D" id="1.10.287.620">
    <property type="entry name" value="Helix Hairpins"/>
    <property type="match status" value="1"/>
</dbReference>
<dbReference type="Gene3D" id="3.30.565.10">
    <property type="entry name" value="Histidine kinase-like ATPase, C-terminal domain"/>
    <property type="match status" value="1"/>
</dbReference>
<reference evidence="10 11" key="1">
    <citation type="submission" date="2021-04" db="EMBL/GenBank/DDBJ databases">
        <authorList>
            <person name="Ivanova A."/>
        </authorList>
    </citation>
    <scope>NUCLEOTIDE SEQUENCE [LARGE SCALE GENOMIC DNA]</scope>
    <source>
        <strain evidence="10 11">G18</strain>
    </source>
</reference>
<evidence type="ECO:0000259" key="9">
    <source>
        <dbReference type="PROSITE" id="PS50123"/>
    </source>
</evidence>
<evidence type="ECO:0000259" key="8">
    <source>
        <dbReference type="PROSITE" id="PS50122"/>
    </source>
</evidence>
<evidence type="ECO:0000259" key="6">
    <source>
        <dbReference type="PROSITE" id="PS50109"/>
    </source>
</evidence>
<dbReference type="EMBL" id="JAGKQQ010000001">
    <property type="protein sequence ID" value="MBP3959926.1"/>
    <property type="molecule type" value="Genomic_DNA"/>
</dbReference>
<dbReference type="SUPFAM" id="SSF55874">
    <property type="entry name" value="ATPase domain of HSP90 chaperone/DNA topoisomerase II/histidine kinase"/>
    <property type="match status" value="1"/>
</dbReference>
<dbReference type="Pfam" id="PF13596">
    <property type="entry name" value="PAS_10"/>
    <property type="match status" value="1"/>
</dbReference>
<dbReference type="SUPFAM" id="SSF53335">
    <property type="entry name" value="S-adenosyl-L-methionine-dependent methyltransferases"/>
    <property type="match status" value="1"/>
</dbReference>
<dbReference type="SUPFAM" id="SSF52172">
    <property type="entry name" value="CheY-like"/>
    <property type="match status" value="1"/>
</dbReference>
<dbReference type="InterPro" id="IPR022642">
    <property type="entry name" value="CheR_C"/>
</dbReference>
<feature type="active site" evidence="3">
    <location>
        <position position="20"/>
    </location>
</feature>
<accession>A0ABS5C1Q6</accession>
<evidence type="ECO:0000313" key="11">
    <source>
        <dbReference type="Proteomes" id="UP000676565"/>
    </source>
</evidence>
<feature type="domain" description="CheR-type methyltransferase" evidence="9">
    <location>
        <begin position="221"/>
        <end position="454"/>
    </location>
</feature>
<dbReference type="Pfam" id="PF03705">
    <property type="entry name" value="CheR_N"/>
    <property type="match status" value="1"/>
</dbReference>
<dbReference type="Gene3D" id="3.40.50.2300">
    <property type="match status" value="1"/>
</dbReference>
<dbReference type="InterPro" id="IPR005467">
    <property type="entry name" value="His_kinase_dom"/>
</dbReference>
<dbReference type="RefSeq" id="WP_210660823.1">
    <property type="nucleotide sequence ID" value="NZ_JAGKQQ010000001.1"/>
</dbReference>
<dbReference type="SMART" id="SM00448">
    <property type="entry name" value="REC"/>
    <property type="match status" value="1"/>
</dbReference>
<feature type="domain" description="Response regulatory" evidence="7">
    <location>
        <begin position="1111"/>
        <end position="1227"/>
    </location>
</feature>
<dbReference type="InterPro" id="IPR036097">
    <property type="entry name" value="HisK_dim/P_sf"/>
</dbReference>
<dbReference type="PROSITE" id="PS50109">
    <property type="entry name" value="HIS_KIN"/>
    <property type="match status" value="1"/>
</dbReference>
<dbReference type="PRINTS" id="PR00996">
    <property type="entry name" value="CHERMTFRASE"/>
</dbReference>
<dbReference type="Gene3D" id="3.40.50.180">
    <property type="entry name" value="Methylesterase CheB, C-terminal domain"/>
    <property type="match status" value="1"/>
</dbReference>
<feature type="domain" description="Histidine kinase" evidence="6">
    <location>
        <begin position="863"/>
        <end position="1088"/>
    </location>
</feature>
<evidence type="ECO:0000256" key="1">
    <source>
        <dbReference type="ARBA" id="ARBA00000085"/>
    </source>
</evidence>
<dbReference type="Gene3D" id="3.30.450.20">
    <property type="entry name" value="PAS domain"/>
    <property type="match status" value="1"/>
</dbReference>
<feature type="modified residue" description="4-aspartylphosphate" evidence="4">
    <location>
        <position position="1162"/>
    </location>
</feature>
<evidence type="ECO:0000256" key="3">
    <source>
        <dbReference type="PROSITE-ProRule" id="PRU00050"/>
    </source>
</evidence>
<dbReference type="PROSITE" id="PS50122">
    <property type="entry name" value="CHEB"/>
    <property type="match status" value="1"/>
</dbReference>
<evidence type="ECO:0000256" key="4">
    <source>
        <dbReference type="PROSITE-ProRule" id="PRU00169"/>
    </source>
</evidence>
<dbReference type="Pfam" id="PF00072">
    <property type="entry name" value="Response_reg"/>
    <property type="match status" value="1"/>
</dbReference>
<keyword evidence="5" id="KW-0175">Coiled coil</keyword>
<dbReference type="Gene3D" id="3.40.50.150">
    <property type="entry name" value="Vaccinia Virus protein VP39"/>
    <property type="match status" value="1"/>
</dbReference>
<evidence type="ECO:0000256" key="5">
    <source>
        <dbReference type="SAM" id="Coils"/>
    </source>
</evidence>
<proteinExistence type="predicted"/>
<feature type="domain" description="CheB-type methylesterase" evidence="8">
    <location>
        <begin position="8"/>
        <end position="196"/>
    </location>
</feature>
<keyword evidence="4" id="KW-0597">Phosphoprotein</keyword>
<dbReference type="InterPro" id="IPR036890">
    <property type="entry name" value="HATPase_C_sf"/>
</dbReference>
<dbReference type="SUPFAM" id="SSF52738">
    <property type="entry name" value="Methylesterase CheB, C-terminal domain"/>
    <property type="match status" value="1"/>
</dbReference>
<keyword evidence="3" id="KW-0378">Hydrolase</keyword>
<evidence type="ECO:0000259" key="7">
    <source>
        <dbReference type="PROSITE" id="PS50110"/>
    </source>
</evidence>
<dbReference type="Pfam" id="PF01339">
    <property type="entry name" value="CheB_methylest"/>
    <property type="match status" value="1"/>
</dbReference>
<dbReference type="InterPro" id="IPR022641">
    <property type="entry name" value="CheR_N"/>
</dbReference>
<dbReference type="SMART" id="SM00387">
    <property type="entry name" value="HATPase_c"/>
    <property type="match status" value="1"/>
</dbReference>
<gene>
    <name evidence="10" type="ORF">J8F10_32175</name>
</gene>
<dbReference type="Proteomes" id="UP000676565">
    <property type="component" value="Unassembled WGS sequence"/>
</dbReference>
<dbReference type="InterPro" id="IPR011006">
    <property type="entry name" value="CheY-like_superfamily"/>
</dbReference>
<feature type="active site" evidence="3">
    <location>
        <position position="47"/>
    </location>
</feature>
<protein>
    <recommendedName>
        <fullName evidence="2">histidine kinase</fullName>
        <ecNumber evidence="2">2.7.13.3</ecNumber>
    </recommendedName>
</protein>
<dbReference type="CDD" id="cd00082">
    <property type="entry name" value="HisKA"/>
    <property type="match status" value="1"/>
</dbReference>
<name>A0ABS5C1Q6_9BACT</name>
<keyword evidence="3" id="KW-0145">Chemotaxis</keyword>
<dbReference type="SMART" id="SM00388">
    <property type="entry name" value="HisKA"/>
    <property type="match status" value="1"/>
</dbReference>
<dbReference type="PANTHER" id="PTHR24422:SF27">
    <property type="entry name" value="PROTEIN-GLUTAMATE O-METHYLTRANSFERASE"/>
    <property type="match status" value="1"/>
</dbReference>
<dbReference type="PANTHER" id="PTHR24422">
    <property type="entry name" value="CHEMOTAXIS PROTEIN METHYLTRANSFERASE"/>
    <property type="match status" value="1"/>
</dbReference>
<dbReference type="SMART" id="SM00138">
    <property type="entry name" value="MeTrc"/>
    <property type="match status" value="1"/>
</dbReference>
<dbReference type="SUPFAM" id="SSF55785">
    <property type="entry name" value="PYP-like sensor domain (PAS domain)"/>
    <property type="match status" value="1"/>
</dbReference>
<dbReference type="InterPro" id="IPR003594">
    <property type="entry name" value="HATPase_dom"/>
</dbReference>